<dbReference type="EMBL" id="JBBPBN010000029">
    <property type="protein sequence ID" value="KAK9006343.1"/>
    <property type="molecule type" value="Genomic_DNA"/>
</dbReference>
<reference evidence="1 2" key="1">
    <citation type="journal article" date="2024" name="G3 (Bethesda)">
        <title>Genome assembly of Hibiscus sabdariffa L. provides insights into metabolisms of medicinal natural products.</title>
        <authorList>
            <person name="Kim T."/>
        </authorList>
    </citation>
    <scope>NUCLEOTIDE SEQUENCE [LARGE SCALE GENOMIC DNA]</scope>
    <source>
        <strain evidence="1">TK-2024</strain>
        <tissue evidence="1">Old leaves</tissue>
    </source>
</reference>
<keyword evidence="2" id="KW-1185">Reference proteome</keyword>
<evidence type="ECO:0000313" key="1">
    <source>
        <dbReference type="EMBL" id="KAK9006343.1"/>
    </source>
</evidence>
<evidence type="ECO:0000313" key="2">
    <source>
        <dbReference type="Proteomes" id="UP001396334"/>
    </source>
</evidence>
<protein>
    <submittedName>
        <fullName evidence="1">Uncharacterized protein</fullName>
    </submittedName>
</protein>
<accession>A0ABR2R038</accession>
<dbReference type="Proteomes" id="UP001396334">
    <property type="component" value="Unassembled WGS sequence"/>
</dbReference>
<proteinExistence type="predicted"/>
<organism evidence="1 2">
    <name type="scientific">Hibiscus sabdariffa</name>
    <name type="common">roselle</name>
    <dbReference type="NCBI Taxonomy" id="183260"/>
    <lineage>
        <taxon>Eukaryota</taxon>
        <taxon>Viridiplantae</taxon>
        <taxon>Streptophyta</taxon>
        <taxon>Embryophyta</taxon>
        <taxon>Tracheophyta</taxon>
        <taxon>Spermatophyta</taxon>
        <taxon>Magnoliopsida</taxon>
        <taxon>eudicotyledons</taxon>
        <taxon>Gunneridae</taxon>
        <taxon>Pentapetalae</taxon>
        <taxon>rosids</taxon>
        <taxon>malvids</taxon>
        <taxon>Malvales</taxon>
        <taxon>Malvaceae</taxon>
        <taxon>Malvoideae</taxon>
        <taxon>Hibiscus</taxon>
    </lineage>
</organism>
<sequence>MIIAWKHPLPKDNEELKVNESLKDIEAPKCRKASKRRYFRGIRCNGMQIWWCKSVMYEANDVRDASAINFRALKENRDDGVNLVNEINRILYCKIGDISPLRDNIVIMYATDGDLPSTAFQNTQWSS</sequence>
<comment type="caution">
    <text evidence="1">The sequence shown here is derived from an EMBL/GenBank/DDBJ whole genome shotgun (WGS) entry which is preliminary data.</text>
</comment>
<name>A0ABR2R038_9ROSI</name>
<gene>
    <name evidence="1" type="ORF">V6N11_035384</name>
</gene>